<reference evidence="6" key="1">
    <citation type="submission" date="2019-08" db="EMBL/GenBank/DDBJ databases">
        <title>Complete genome sequence of a mangrove-derived Streptomyces xiamenensis.</title>
        <authorList>
            <person name="Xu J."/>
        </authorList>
    </citation>
    <scope>NUCLEOTIDE SEQUENCE</scope>
    <source>
        <strain evidence="6">318</strain>
    </source>
</reference>
<dbReference type="STRING" id="408015.SXIM_32610"/>
<dbReference type="GO" id="GO:0000976">
    <property type="term" value="F:transcription cis-regulatory region binding"/>
    <property type="evidence" value="ECO:0007669"/>
    <property type="project" value="TreeGrafter"/>
</dbReference>
<keyword evidence="1" id="KW-0805">Transcription regulation</keyword>
<evidence type="ECO:0000313" key="7">
    <source>
        <dbReference type="Proteomes" id="UP000034034"/>
    </source>
</evidence>
<evidence type="ECO:0000256" key="4">
    <source>
        <dbReference type="PROSITE-ProRule" id="PRU00335"/>
    </source>
</evidence>
<feature type="domain" description="HTH tetR-type" evidence="5">
    <location>
        <begin position="31"/>
        <end position="91"/>
    </location>
</feature>
<organism evidence="6 7">
    <name type="scientific">Streptomyces xiamenensis</name>
    <dbReference type="NCBI Taxonomy" id="408015"/>
    <lineage>
        <taxon>Bacteria</taxon>
        <taxon>Bacillati</taxon>
        <taxon>Actinomycetota</taxon>
        <taxon>Actinomycetes</taxon>
        <taxon>Kitasatosporales</taxon>
        <taxon>Streptomycetaceae</taxon>
        <taxon>Streptomyces</taxon>
    </lineage>
</organism>
<dbReference type="AlphaFoldDB" id="A0A0F7FVQ3"/>
<proteinExistence type="predicted"/>
<gene>
    <name evidence="6" type="ORF">SXIM_32610</name>
</gene>
<dbReference type="GO" id="GO:0003700">
    <property type="term" value="F:DNA-binding transcription factor activity"/>
    <property type="evidence" value="ECO:0007669"/>
    <property type="project" value="TreeGrafter"/>
</dbReference>
<evidence type="ECO:0000256" key="3">
    <source>
        <dbReference type="ARBA" id="ARBA00023163"/>
    </source>
</evidence>
<dbReference type="Proteomes" id="UP000034034">
    <property type="component" value="Chromosome"/>
</dbReference>
<name>A0A0F7FVQ3_9ACTN</name>
<evidence type="ECO:0000256" key="1">
    <source>
        <dbReference type="ARBA" id="ARBA00023015"/>
    </source>
</evidence>
<evidence type="ECO:0000259" key="5">
    <source>
        <dbReference type="PROSITE" id="PS50977"/>
    </source>
</evidence>
<feature type="DNA-binding region" description="H-T-H motif" evidence="4">
    <location>
        <begin position="54"/>
        <end position="73"/>
    </location>
</feature>
<dbReference type="GO" id="GO:0045892">
    <property type="term" value="P:negative regulation of DNA-templated transcription"/>
    <property type="evidence" value="ECO:0007669"/>
    <property type="project" value="InterPro"/>
</dbReference>
<sequence length="252" mass="27248">MSAKDNQRRILGLLWNDPATAPRGARGPERGLTLDQIVAAAIEVAEAEGLAALSMRRVAAEVGVGTASLYTYLRGKAELEALMLDAVALGPTLPHEWPGDWRAKLEAWALDDWEAIRRHPWTLHLHGADRVPGPNQLRWLDSMLRVFEGTGLTEAEKLAAIESLDAYSRGLGLLRAEIEQPAGTEAQAYDVADRNAGLRELVDFSAYPALRTAILAGAAPYSGDPFRFGLRLLLDGIETLIAARRAAPPGDA</sequence>
<protein>
    <submittedName>
        <fullName evidence="6">Transcriptional regulator, TetR family</fullName>
    </submittedName>
</protein>
<dbReference type="PROSITE" id="PS50977">
    <property type="entry name" value="HTH_TETR_2"/>
    <property type="match status" value="1"/>
</dbReference>
<dbReference type="KEGG" id="sxi:SXIM_32610"/>
<dbReference type="Pfam" id="PF00440">
    <property type="entry name" value="TetR_N"/>
    <property type="match status" value="1"/>
</dbReference>
<evidence type="ECO:0000313" key="6">
    <source>
        <dbReference type="EMBL" id="AKG44645.1"/>
    </source>
</evidence>
<dbReference type="Gene3D" id="1.10.10.60">
    <property type="entry name" value="Homeodomain-like"/>
    <property type="match status" value="1"/>
</dbReference>
<dbReference type="PATRIC" id="fig|408015.6.peg.3300"/>
<dbReference type="SUPFAM" id="SSF46689">
    <property type="entry name" value="Homeodomain-like"/>
    <property type="match status" value="1"/>
</dbReference>
<keyword evidence="7" id="KW-1185">Reference proteome</keyword>
<dbReference type="InterPro" id="IPR004111">
    <property type="entry name" value="Repressor_TetR_C"/>
</dbReference>
<accession>A0A0F7FVQ3</accession>
<evidence type="ECO:0000256" key="2">
    <source>
        <dbReference type="ARBA" id="ARBA00023125"/>
    </source>
</evidence>
<dbReference type="SUPFAM" id="SSF48498">
    <property type="entry name" value="Tetracyclin repressor-like, C-terminal domain"/>
    <property type="match status" value="1"/>
</dbReference>
<dbReference type="Pfam" id="PF02909">
    <property type="entry name" value="TetR_C_1"/>
    <property type="match status" value="1"/>
</dbReference>
<keyword evidence="3" id="KW-0804">Transcription</keyword>
<dbReference type="InterPro" id="IPR009057">
    <property type="entry name" value="Homeodomain-like_sf"/>
</dbReference>
<keyword evidence="2 4" id="KW-0238">DNA-binding</keyword>
<dbReference type="InterPro" id="IPR036271">
    <property type="entry name" value="Tet_transcr_reg_TetR-rel_C_sf"/>
</dbReference>
<dbReference type="EMBL" id="CP009922">
    <property type="protein sequence ID" value="AKG44645.1"/>
    <property type="molecule type" value="Genomic_DNA"/>
</dbReference>
<dbReference type="InterPro" id="IPR050109">
    <property type="entry name" value="HTH-type_TetR-like_transc_reg"/>
</dbReference>
<dbReference type="InterPro" id="IPR001647">
    <property type="entry name" value="HTH_TetR"/>
</dbReference>
<dbReference type="HOGENOM" id="CLU_069543_0_1_11"/>
<dbReference type="RefSeq" id="WP_046724497.1">
    <property type="nucleotide sequence ID" value="NZ_CP009922.3"/>
</dbReference>
<dbReference type="PANTHER" id="PTHR30055">
    <property type="entry name" value="HTH-TYPE TRANSCRIPTIONAL REGULATOR RUTR"/>
    <property type="match status" value="1"/>
</dbReference>
<dbReference type="Gene3D" id="1.10.357.10">
    <property type="entry name" value="Tetracycline Repressor, domain 2"/>
    <property type="match status" value="1"/>
</dbReference>
<dbReference type="PANTHER" id="PTHR30055:SF151">
    <property type="entry name" value="TRANSCRIPTIONAL REGULATORY PROTEIN"/>
    <property type="match status" value="1"/>
</dbReference>